<protein>
    <submittedName>
        <fullName evidence="2">AsnC family protein</fullName>
    </submittedName>
</protein>
<feature type="domain" description="Transcription regulator AsnC/Lrp ligand binding" evidence="1">
    <location>
        <begin position="1"/>
        <end position="43"/>
    </location>
</feature>
<dbReference type="InterPro" id="IPR019887">
    <property type="entry name" value="Tscrpt_reg_AsnC/Lrp_C"/>
</dbReference>
<gene>
    <name evidence="2" type="ORF">RTCCBAU85039_3709</name>
</gene>
<name>A0A1K0JFV2_9HYPH</name>
<proteinExistence type="predicted"/>
<organism evidence="2 3">
    <name type="scientific">Rhizobium tibeticum</name>
    <dbReference type="NCBI Taxonomy" id="501024"/>
    <lineage>
        <taxon>Bacteria</taxon>
        <taxon>Pseudomonadati</taxon>
        <taxon>Pseudomonadota</taxon>
        <taxon>Alphaproteobacteria</taxon>
        <taxon>Hyphomicrobiales</taxon>
        <taxon>Rhizobiaceae</taxon>
        <taxon>Rhizobium/Agrobacterium group</taxon>
        <taxon>Rhizobium</taxon>
    </lineage>
</organism>
<accession>A0A1K0JFV2</accession>
<evidence type="ECO:0000313" key="3">
    <source>
        <dbReference type="Proteomes" id="UP000183063"/>
    </source>
</evidence>
<reference evidence="3" key="1">
    <citation type="submission" date="2016-10" db="EMBL/GenBank/DDBJ databases">
        <authorList>
            <person name="Wibberg D."/>
        </authorList>
    </citation>
    <scope>NUCLEOTIDE SEQUENCE [LARGE SCALE GENOMIC DNA]</scope>
</reference>
<dbReference type="AlphaFoldDB" id="A0A1K0JFV2"/>
<dbReference type="InterPro" id="IPR011008">
    <property type="entry name" value="Dimeric_a/b-barrel"/>
</dbReference>
<evidence type="ECO:0000259" key="1">
    <source>
        <dbReference type="Pfam" id="PF01037"/>
    </source>
</evidence>
<dbReference type="Proteomes" id="UP000183063">
    <property type="component" value="Unassembled WGS sequence"/>
</dbReference>
<dbReference type="SUPFAM" id="SSF54909">
    <property type="entry name" value="Dimeric alpha+beta barrel"/>
    <property type="match status" value="1"/>
</dbReference>
<dbReference type="STRING" id="501024.RTCCBAU85039_3709"/>
<sequence>MTGGSDYLLRVDVESASAFERIHKEILSVLPGVLRINSSFSIRNVLSVRQK</sequence>
<dbReference type="Pfam" id="PF01037">
    <property type="entry name" value="AsnC_trans_reg"/>
    <property type="match status" value="1"/>
</dbReference>
<dbReference type="Gene3D" id="3.30.70.920">
    <property type="match status" value="1"/>
</dbReference>
<dbReference type="EMBL" id="FNXB01000019">
    <property type="protein sequence ID" value="SEI01543.1"/>
    <property type="molecule type" value="Genomic_DNA"/>
</dbReference>
<evidence type="ECO:0000313" key="2">
    <source>
        <dbReference type="EMBL" id="SEI01543.1"/>
    </source>
</evidence>